<name>A0ABV3XPK4_9RHOB</name>
<gene>
    <name evidence="1" type="ORF">Ga0609869_000585</name>
</gene>
<dbReference type="Pfam" id="PF08837">
    <property type="entry name" value="DUF1810"/>
    <property type="match status" value="1"/>
</dbReference>
<dbReference type="EMBL" id="JBEHHI010000001">
    <property type="protein sequence ID" value="MEX5727232.1"/>
    <property type="molecule type" value="Genomic_DNA"/>
</dbReference>
<dbReference type="SUPFAM" id="SSF140736">
    <property type="entry name" value="Rv1873-like"/>
    <property type="match status" value="1"/>
</dbReference>
<sequence length="137" mass="14894">MPNLTRFLTAQSTTFPTALAELQAGHKQTHWMWFIFPQLASLGRSPTAKRYGIDTLAEARDYLAHPVLGPRLTRAAQAVLAHEGMTAEEIMGPIDALKLRSSATLFRAAGGGPEFQAILDAFYGGQPCPLTEDALRV</sequence>
<dbReference type="Proteomes" id="UP001560019">
    <property type="component" value="Unassembled WGS sequence"/>
</dbReference>
<keyword evidence="2" id="KW-1185">Reference proteome</keyword>
<evidence type="ECO:0000313" key="2">
    <source>
        <dbReference type="Proteomes" id="UP001560019"/>
    </source>
</evidence>
<evidence type="ECO:0000313" key="1">
    <source>
        <dbReference type="EMBL" id="MEX5727232.1"/>
    </source>
</evidence>
<comment type="caution">
    <text evidence="1">The sequence shown here is derived from an EMBL/GenBank/DDBJ whole genome shotgun (WGS) entry which is preliminary data.</text>
</comment>
<evidence type="ECO:0008006" key="3">
    <source>
        <dbReference type="Google" id="ProtNLM"/>
    </source>
</evidence>
<dbReference type="InterPro" id="IPR014937">
    <property type="entry name" value="DUF1810"/>
</dbReference>
<dbReference type="RefSeq" id="WP_125407945.1">
    <property type="nucleotide sequence ID" value="NZ_JBEHHI010000001.1"/>
</dbReference>
<proteinExistence type="predicted"/>
<organism evidence="1 2">
    <name type="scientific">Rhodovulum iodosum</name>
    <dbReference type="NCBI Taxonomy" id="68291"/>
    <lineage>
        <taxon>Bacteria</taxon>
        <taxon>Pseudomonadati</taxon>
        <taxon>Pseudomonadota</taxon>
        <taxon>Alphaproteobacteria</taxon>
        <taxon>Rhodobacterales</taxon>
        <taxon>Paracoccaceae</taxon>
        <taxon>Rhodovulum</taxon>
    </lineage>
</organism>
<accession>A0ABV3XPK4</accession>
<protein>
    <recommendedName>
        <fullName evidence="3">DUF1810 domain-containing protein</fullName>
    </recommendedName>
</protein>
<dbReference type="PIRSF" id="PIRSF008546">
    <property type="entry name" value="UCP008546"/>
    <property type="match status" value="1"/>
</dbReference>
<dbReference type="Gene3D" id="1.25.40.380">
    <property type="entry name" value="Protein of unknown function DUF1810"/>
    <property type="match status" value="1"/>
</dbReference>
<dbReference type="InterPro" id="IPR036287">
    <property type="entry name" value="Rv1873-like_sf"/>
</dbReference>
<reference evidence="1 2" key="1">
    <citation type="submission" date="2024-06" db="EMBL/GenBank/DDBJ databases">
        <title>Genome of Rhodovulum iodosum, a marine photoferrotroph.</title>
        <authorList>
            <person name="Bianchini G."/>
            <person name="Nikeleit V."/>
            <person name="Kappler A."/>
            <person name="Bryce C."/>
            <person name="Sanchez-Baracaldo P."/>
        </authorList>
    </citation>
    <scope>NUCLEOTIDE SEQUENCE [LARGE SCALE GENOMIC DNA]</scope>
    <source>
        <strain evidence="1 2">UT/N1</strain>
    </source>
</reference>